<dbReference type="PANTHER" id="PTHR33608">
    <property type="entry name" value="BLL2464 PROTEIN"/>
    <property type="match status" value="1"/>
</dbReference>
<dbReference type="RefSeq" id="WP_272097528.1">
    <property type="nucleotide sequence ID" value="NZ_JAQNDK010000002.1"/>
</dbReference>
<name>A0ABT5C256_9BACT</name>
<reference evidence="2 3" key="1">
    <citation type="submission" date="2023-01" db="EMBL/GenBank/DDBJ databases">
        <title>Minimal conservation of predation-associated metabolite biosynthetic gene clusters underscores biosynthetic potential of Myxococcota including descriptions for ten novel species: Archangium lansinium sp. nov., Myxococcus landrumus sp. nov., Nannocystis bai.</title>
        <authorList>
            <person name="Ahearne A."/>
            <person name="Stevens C."/>
            <person name="Dowd S."/>
        </authorList>
    </citation>
    <scope>NUCLEOTIDE SEQUENCE [LARGE SCALE GENOMIC DNA]</scope>
    <source>
        <strain evidence="2 3">WIWO2</strain>
    </source>
</reference>
<feature type="domain" description="DUF58" evidence="1">
    <location>
        <begin position="54"/>
        <end position="277"/>
    </location>
</feature>
<accession>A0ABT5C256</accession>
<dbReference type="PANTHER" id="PTHR33608:SF7">
    <property type="entry name" value="DUF58 DOMAIN-CONTAINING PROTEIN"/>
    <property type="match status" value="1"/>
</dbReference>
<gene>
    <name evidence="2" type="ORF">POL72_22345</name>
</gene>
<keyword evidence="3" id="KW-1185">Reference proteome</keyword>
<evidence type="ECO:0000259" key="1">
    <source>
        <dbReference type="Pfam" id="PF01882"/>
    </source>
</evidence>
<protein>
    <submittedName>
        <fullName evidence="2">DUF58 domain-containing protein</fullName>
    </submittedName>
</protein>
<dbReference type="InterPro" id="IPR002881">
    <property type="entry name" value="DUF58"/>
</dbReference>
<dbReference type="SUPFAM" id="SSF53300">
    <property type="entry name" value="vWA-like"/>
    <property type="match status" value="1"/>
</dbReference>
<dbReference type="InterPro" id="IPR036465">
    <property type="entry name" value="vWFA_dom_sf"/>
</dbReference>
<dbReference type="Proteomes" id="UP001217485">
    <property type="component" value="Unassembled WGS sequence"/>
</dbReference>
<dbReference type="Pfam" id="PF01882">
    <property type="entry name" value="DUF58"/>
    <property type="match status" value="1"/>
</dbReference>
<evidence type="ECO:0000313" key="3">
    <source>
        <dbReference type="Proteomes" id="UP001217485"/>
    </source>
</evidence>
<sequence>MPLASDRASLAAFPIDWGGLAPLRLKSRAVAEGVYAGMHRSVRKGAGVEFGGQRPYVPGDDLRFFDRRALLRHDRLMVREFETETDRALWLCVDATASMSYRGRRAPGAKLAYAALIAAAMARVALATGDPVGLAWLGGAGTHGLPAMAGREAFERIVGALEATSAAQDWSGDAGAVERALAPIAKKARRGAVVLLISDLIDLAHESGAAPSGADRALSAFTSLSTGGRTLIALQVLDPSEAALDFEGNVRLRALEGGAVVEADAGAVRAQYQARLAALAEGWSRALASRGGRLLRATSADPPTDVVRALVQAIAEVRR</sequence>
<organism evidence="2 3">
    <name type="scientific">Sorangium atrum</name>
    <dbReference type="NCBI Taxonomy" id="2995308"/>
    <lineage>
        <taxon>Bacteria</taxon>
        <taxon>Pseudomonadati</taxon>
        <taxon>Myxococcota</taxon>
        <taxon>Polyangia</taxon>
        <taxon>Polyangiales</taxon>
        <taxon>Polyangiaceae</taxon>
        <taxon>Sorangium</taxon>
    </lineage>
</organism>
<proteinExistence type="predicted"/>
<dbReference type="Gene3D" id="3.40.50.410">
    <property type="entry name" value="von Willebrand factor, type A domain"/>
    <property type="match status" value="1"/>
</dbReference>
<evidence type="ECO:0000313" key="2">
    <source>
        <dbReference type="EMBL" id="MDC0680495.1"/>
    </source>
</evidence>
<comment type="caution">
    <text evidence="2">The sequence shown here is derived from an EMBL/GenBank/DDBJ whole genome shotgun (WGS) entry which is preliminary data.</text>
</comment>
<dbReference type="EMBL" id="JAQNDK010000002">
    <property type="protein sequence ID" value="MDC0680495.1"/>
    <property type="molecule type" value="Genomic_DNA"/>
</dbReference>